<evidence type="ECO:0000313" key="13">
    <source>
        <dbReference type="Proteomes" id="UP000008672"/>
    </source>
</evidence>
<dbReference type="EMBL" id="AFYH01107577">
    <property type="status" value="NOT_ANNOTATED_CDS"/>
    <property type="molecule type" value="Genomic_DNA"/>
</dbReference>
<comment type="similarity">
    <text evidence="3 10">Belongs to the 3-beta-HSD family.</text>
</comment>
<dbReference type="InterPro" id="IPR050177">
    <property type="entry name" value="Lipid_A_modif_metabolic_enz"/>
</dbReference>
<dbReference type="GO" id="GO:0006694">
    <property type="term" value="P:steroid biosynthetic process"/>
    <property type="evidence" value="ECO:0007669"/>
    <property type="project" value="InterPro"/>
</dbReference>
<dbReference type="GO" id="GO:0016616">
    <property type="term" value="F:oxidoreductase activity, acting on the CH-OH group of donors, NAD or NADP as acceptor"/>
    <property type="evidence" value="ECO:0007669"/>
    <property type="project" value="InterPro"/>
</dbReference>
<dbReference type="FunFam" id="3.40.50.720:FF:000220">
    <property type="entry name" value="3 beta-hydroxysteroid dehydrogenase/Delta 5--&gt;4-isomerase type 1"/>
    <property type="match status" value="1"/>
</dbReference>
<reference evidence="13" key="1">
    <citation type="submission" date="2011-08" db="EMBL/GenBank/DDBJ databases">
        <title>The draft genome of Latimeria chalumnae.</title>
        <authorList>
            <person name="Di Palma F."/>
            <person name="Alfoldi J."/>
            <person name="Johnson J."/>
            <person name="Berlin A."/>
            <person name="Gnerre S."/>
            <person name="Jaffe D."/>
            <person name="MacCallum I."/>
            <person name="Young S."/>
            <person name="Walker B.J."/>
            <person name="Lander E."/>
            <person name="Lindblad-Toh K."/>
        </authorList>
    </citation>
    <scope>NUCLEOTIDE SEQUENCE [LARGE SCALE GENOMIC DNA]</scope>
    <source>
        <strain evidence="13">Wild caught</strain>
    </source>
</reference>
<reference evidence="12" key="3">
    <citation type="submission" date="2025-09" db="UniProtKB">
        <authorList>
            <consortium name="Ensembl"/>
        </authorList>
    </citation>
    <scope>IDENTIFICATION</scope>
</reference>
<keyword evidence="9" id="KW-0472">Membrane</keyword>
<dbReference type="EMBL" id="AFYH01107579">
    <property type="status" value="NOT_ANNOTATED_CDS"/>
    <property type="molecule type" value="Genomic_DNA"/>
</dbReference>
<dbReference type="STRING" id="7897.ENSLACP00000017059"/>
<dbReference type="OMA" id="GGKFYFV"/>
<proteinExistence type="inferred from homology"/>
<dbReference type="CTD" id="3283"/>
<dbReference type="EMBL" id="AFYH01107578">
    <property type="status" value="NOT_ANNOTATED_CDS"/>
    <property type="molecule type" value="Genomic_DNA"/>
</dbReference>
<dbReference type="GO" id="GO:0005789">
    <property type="term" value="C:endoplasmic reticulum membrane"/>
    <property type="evidence" value="ECO:0007669"/>
    <property type="project" value="UniProtKB-SubCell"/>
</dbReference>
<gene>
    <name evidence="12" type="primary">HSD3B1</name>
</gene>
<dbReference type="InterPro" id="IPR036291">
    <property type="entry name" value="NAD(P)-bd_dom_sf"/>
</dbReference>
<evidence type="ECO:0000256" key="9">
    <source>
        <dbReference type="ARBA" id="ARBA00023136"/>
    </source>
</evidence>
<dbReference type="InterPro" id="IPR002225">
    <property type="entry name" value="3Beta_OHSteriod_DH/Estase"/>
</dbReference>
<dbReference type="FunCoup" id="H3B588">
    <property type="interactions" value="68"/>
</dbReference>
<reference evidence="12" key="2">
    <citation type="submission" date="2025-08" db="UniProtKB">
        <authorList>
            <consortium name="Ensembl"/>
        </authorList>
    </citation>
    <scope>IDENTIFICATION</scope>
</reference>
<evidence type="ECO:0000259" key="11">
    <source>
        <dbReference type="Pfam" id="PF01073"/>
    </source>
</evidence>
<name>H3B588_LATCH</name>
<evidence type="ECO:0000256" key="3">
    <source>
        <dbReference type="ARBA" id="ARBA00009219"/>
    </source>
</evidence>
<dbReference type="SUPFAM" id="SSF51735">
    <property type="entry name" value="NAD(P)-binding Rossmann-fold domains"/>
    <property type="match status" value="1"/>
</dbReference>
<dbReference type="Proteomes" id="UP000008672">
    <property type="component" value="Unassembled WGS sequence"/>
</dbReference>
<dbReference type="Ensembl" id="ENSLACT00000017182.2">
    <property type="protein sequence ID" value="ENSLACP00000017059.2"/>
    <property type="gene ID" value="ENSLACG00000015029.2"/>
</dbReference>
<keyword evidence="13" id="KW-1185">Reference proteome</keyword>
<evidence type="ECO:0000256" key="5">
    <source>
        <dbReference type="ARBA" id="ARBA00022824"/>
    </source>
</evidence>
<organism evidence="12 13">
    <name type="scientific">Latimeria chalumnae</name>
    <name type="common">Coelacanth</name>
    <dbReference type="NCBI Taxonomy" id="7897"/>
    <lineage>
        <taxon>Eukaryota</taxon>
        <taxon>Metazoa</taxon>
        <taxon>Chordata</taxon>
        <taxon>Craniata</taxon>
        <taxon>Vertebrata</taxon>
        <taxon>Euteleostomi</taxon>
        <taxon>Coelacanthiformes</taxon>
        <taxon>Coelacanthidae</taxon>
        <taxon>Latimeria</taxon>
    </lineage>
</organism>
<dbReference type="KEGG" id="lcm:102345588"/>
<dbReference type="AlphaFoldDB" id="H3B588"/>
<dbReference type="RefSeq" id="XP_006000122.1">
    <property type="nucleotide sequence ID" value="XM_006000060.3"/>
</dbReference>
<dbReference type="eggNOG" id="KOG1430">
    <property type="taxonomic scope" value="Eukaryota"/>
</dbReference>
<keyword evidence="8" id="KW-0496">Mitochondrion</keyword>
<evidence type="ECO:0000256" key="7">
    <source>
        <dbReference type="ARBA" id="ARBA00023002"/>
    </source>
</evidence>
<dbReference type="Gene3D" id="3.40.50.720">
    <property type="entry name" value="NAD(P)-binding Rossmann-like Domain"/>
    <property type="match status" value="1"/>
</dbReference>
<evidence type="ECO:0000256" key="2">
    <source>
        <dbReference type="ARBA" id="ARBA00004389"/>
    </source>
</evidence>
<keyword evidence="7 10" id="KW-0560">Oxidoreductase</keyword>
<evidence type="ECO:0000256" key="8">
    <source>
        <dbReference type="ARBA" id="ARBA00023128"/>
    </source>
</evidence>
<dbReference type="Pfam" id="PF01073">
    <property type="entry name" value="3Beta_HSD"/>
    <property type="match status" value="1"/>
</dbReference>
<evidence type="ECO:0000256" key="10">
    <source>
        <dbReference type="RuleBase" id="RU004475"/>
    </source>
</evidence>
<evidence type="ECO:0000256" key="6">
    <source>
        <dbReference type="ARBA" id="ARBA00022989"/>
    </source>
</evidence>
<evidence type="ECO:0000313" key="12">
    <source>
        <dbReference type="Ensembl" id="ENSLACP00000017059.2"/>
    </source>
</evidence>
<dbReference type="HOGENOM" id="CLU_007383_6_3_1"/>
<dbReference type="GO" id="GO:0031966">
    <property type="term" value="C:mitochondrial membrane"/>
    <property type="evidence" value="ECO:0007669"/>
    <property type="project" value="UniProtKB-SubCell"/>
</dbReference>
<dbReference type="GeneTree" id="ENSGT00940000155444"/>
<dbReference type="OrthoDB" id="1925334at2759"/>
<dbReference type="PANTHER" id="PTHR43245">
    <property type="entry name" value="BIFUNCTIONAL POLYMYXIN RESISTANCE PROTEIN ARNA"/>
    <property type="match status" value="1"/>
</dbReference>
<dbReference type="GeneID" id="102345588"/>
<keyword evidence="5" id="KW-0256">Endoplasmic reticulum</keyword>
<dbReference type="PANTHER" id="PTHR43245:SF51">
    <property type="entry name" value="SHORT CHAIN DEHYDROGENASE_REDUCTASE FAMILY 42E, MEMBER 2"/>
    <property type="match status" value="1"/>
</dbReference>
<comment type="subcellular location">
    <subcellularLocation>
        <location evidence="2">Endoplasmic reticulum membrane</location>
        <topology evidence="2">Single-pass membrane protein</topology>
    </subcellularLocation>
    <subcellularLocation>
        <location evidence="1">Mitochondrion membrane</location>
        <topology evidence="1">Single-pass membrane protein</topology>
    </subcellularLocation>
</comment>
<evidence type="ECO:0000256" key="1">
    <source>
        <dbReference type="ARBA" id="ARBA00004304"/>
    </source>
</evidence>
<evidence type="ECO:0000256" key="4">
    <source>
        <dbReference type="ARBA" id="ARBA00022692"/>
    </source>
</evidence>
<feature type="domain" description="3-beta hydroxysteroid dehydrogenase/isomerase" evidence="11">
    <location>
        <begin position="9"/>
        <end position="289"/>
    </location>
</feature>
<dbReference type="InParanoid" id="H3B588"/>
<keyword evidence="6" id="KW-1133">Transmembrane helix</keyword>
<sequence length="377" mass="42492">MSLAGLTCLITGASGFLGRRIVQQLLEEEEELLEIRLLDIVISQELLTLMEEFQGKTLLKVCEGDIRDMNFLRTSCQGVTLVIHTASLIDVQGILDEEELKSVNVTGTQLLLRACVLERVKFVIYTSSVEVLGPNSKGEPIRDGNEDTPYVSTLKFLYSKTKQQAEENVLASNGRALENGERMVTCALRPTFLYGEGCRFLLSHADNAIKNGDVLLRTSQKEAVVNPVYVGNGAWAHLLLAKAMLDPVKAARVGGRFYFISDDTPHVSYSDLNHEVAGPLGFGIQTKLAMPLPFFYFMVTLLELVQSILKPFIRYVPKMNKQLLTMLNTSFTLSYQQAHRDFGYTPRYKWEEGKQRTTNWLASILPQRRELLQNYKQ</sequence>
<accession>H3B588</accession>
<keyword evidence="4" id="KW-0812">Transmembrane</keyword>
<protein>
    <submittedName>
        <fullName evidence="12">Hydroxy-delta-5-steroid dehydrogenase, 3 beta- and steroid delta-isomerase 1</fullName>
    </submittedName>
</protein>